<keyword evidence="5" id="KW-0808">Transferase</keyword>
<reference evidence="5 6" key="1">
    <citation type="submission" date="2014-02" db="EMBL/GenBank/DDBJ databases">
        <title>Single nucleus genome sequencing reveals high similarity among nuclei of an endomycorrhizal fungus.</title>
        <authorList>
            <person name="Lin K."/>
            <person name="Geurts R."/>
            <person name="Zhang Z."/>
            <person name="Limpens E."/>
            <person name="Saunders D.G."/>
            <person name="Mu D."/>
            <person name="Pang E."/>
            <person name="Cao H."/>
            <person name="Cha H."/>
            <person name="Lin T."/>
            <person name="Zhou Q."/>
            <person name="Shang Y."/>
            <person name="Li Y."/>
            <person name="Ivanov S."/>
            <person name="Sharma T."/>
            <person name="Velzen R.V."/>
            <person name="Ruijter N.D."/>
            <person name="Aanen D.K."/>
            <person name="Win J."/>
            <person name="Kamoun S."/>
            <person name="Bisseling T."/>
            <person name="Huang S."/>
        </authorList>
    </citation>
    <scope>NUCLEOTIDE SEQUENCE [LARGE SCALE GENOMIC DNA]</scope>
    <source>
        <strain evidence="6">DAOM197198w</strain>
    </source>
</reference>
<dbReference type="InterPro" id="IPR001245">
    <property type="entry name" value="Ser-Thr/Tyr_kinase_cat_dom"/>
</dbReference>
<protein>
    <submittedName>
        <fullName evidence="5">Polo kinase CDC5</fullName>
    </submittedName>
</protein>
<dbReference type="PROSITE" id="PS50011">
    <property type="entry name" value="PROTEIN_KINASE_DOM"/>
    <property type="match status" value="1"/>
</dbReference>
<keyword evidence="1" id="KW-0547">Nucleotide-binding</keyword>
<evidence type="ECO:0000313" key="5">
    <source>
        <dbReference type="EMBL" id="EXX52937.1"/>
    </source>
</evidence>
<feature type="domain" description="Protein kinase" evidence="4">
    <location>
        <begin position="18"/>
        <end position="291"/>
    </location>
</feature>
<dbReference type="GO" id="GO:0005524">
    <property type="term" value="F:ATP binding"/>
    <property type="evidence" value="ECO:0007669"/>
    <property type="project" value="UniProtKB-KW"/>
</dbReference>
<dbReference type="Pfam" id="PF07714">
    <property type="entry name" value="PK_Tyr_Ser-Thr"/>
    <property type="match status" value="1"/>
</dbReference>
<dbReference type="InterPro" id="IPR000719">
    <property type="entry name" value="Prot_kinase_dom"/>
</dbReference>
<keyword evidence="2" id="KW-0067">ATP-binding</keyword>
<dbReference type="EMBL" id="JEMT01029157">
    <property type="protein sequence ID" value="EXX52937.1"/>
    <property type="molecule type" value="Genomic_DNA"/>
</dbReference>
<dbReference type="PANTHER" id="PTHR44329">
    <property type="entry name" value="SERINE/THREONINE-PROTEIN KINASE TNNI3K-RELATED"/>
    <property type="match status" value="1"/>
</dbReference>
<dbReference type="AlphaFoldDB" id="A0A015I767"/>
<proteinExistence type="predicted"/>
<dbReference type="Gene3D" id="1.10.510.10">
    <property type="entry name" value="Transferase(Phosphotransferase) domain 1"/>
    <property type="match status" value="1"/>
</dbReference>
<evidence type="ECO:0000256" key="2">
    <source>
        <dbReference type="ARBA" id="ARBA00022840"/>
    </source>
</evidence>
<keyword evidence="6" id="KW-1185">Reference proteome</keyword>
<dbReference type="SUPFAM" id="SSF56112">
    <property type="entry name" value="Protein kinase-like (PK-like)"/>
    <property type="match status" value="1"/>
</dbReference>
<dbReference type="InterPro" id="IPR011009">
    <property type="entry name" value="Kinase-like_dom_sf"/>
</dbReference>
<evidence type="ECO:0000256" key="3">
    <source>
        <dbReference type="SAM" id="MobiDB-lite"/>
    </source>
</evidence>
<dbReference type="InterPro" id="IPR051681">
    <property type="entry name" value="Ser/Thr_Kinases-Pseudokinases"/>
</dbReference>
<accession>A0A015I767</accession>
<dbReference type="GO" id="GO:0004672">
    <property type="term" value="F:protein kinase activity"/>
    <property type="evidence" value="ECO:0007669"/>
    <property type="project" value="InterPro"/>
</dbReference>
<evidence type="ECO:0000259" key="4">
    <source>
        <dbReference type="PROSITE" id="PS50011"/>
    </source>
</evidence>
<feature type="compositionally biased region" description="Acidic residues" evidence="3">
    <location>
        <begin position="434"/>
        <end position="445"/>
    </location>
</feature>
<dbReference type="HOGENOM" id="CLU_000288_7_34_1"/>
<gene>
    <name evidence="5" type="ORF">RirG_248620</name>
</gene>
<dbReference type="Proteomes" id="UP000022910">
    <property type="component" value="Unassembled WGS sequence"/>
</dbReference>
<sequence>MKVITPDQVPEWIPYNNFRNIKYLTEGGFSEIYTAEWINGCYNEWDSKEQRLNRIGESGLIQTVVLKKLENVENANRSWLEEAKSHLNISNKWPEIVQCFGLTQDPSNGSYMLAMNKMDIDLRKYLQQHHNQLTWSKRIQIAANIILSLCRINYENAIHRDLHSGNILFRDKFYISDLGFCGPADKPLKSIYGNLPYIAPEVIIGKEQTFKSDIYSIAMLMWEISSGQPPFINYEHNYDLAMNIVNGIRPKIVSGTPLEYKNLMIQCWDANPLNRPDIETLRKRIRELNFYYQDKPNELLTKLEEDNSLEIGDLENYTNSSRLFTSKVHQFENLPEPRNSTEEELEAFYSKSFNFYVPDNIDDFGKSVNQSDNDTLINKDNSKSLSEVPNKLQINSKSDVQNNYYREEIMQQQRKNIDIDEDEVHNNPNLHSEEQDELEIPDSKD</sequence>
<evidence type="ECO:0000256" key="1">
    <source>
        <dbReference type="ARBA" id="ARBA00022741"/>
    </source>
</evidence>
<dbReference type="PANTHER" id="PTHR44329:SF298">
    <property type="entry name" value="MIXED LINEAGE KINASE DOMAIN-LIKE PROTEIN"/>
    <property type="match status" value="1"/>
</dbReference>
<comment type="caution">
    <text evidence="5">The sequence shown here is derived from an EMBL/GenBank/DDBJ whole genome shotgun (WGS) entry which is preliminary data.</text>
</comment>
<keyword evidence="5" id="KW-0418">Kinase</keyword>
<organism evidence="5 6">
    <name type="scientific">Rhizophagus irregularis (strain DAOM 197198w)</name>
    <name type="common">Glomus intraradices</name>
    <dbReference type="NCBI Taxonomy" id="1432141"/>
    <lineage>
        <taxon>Eukaryota</taxon>
        <taxon>Fungi</taxon>
        <taxon>Fungi incertae sedis</taxon>
        <taxon>Mucoromycota</taxon>
        <taxon>Glomeromycotina</taxon>
        <taxon>Glomeromycetes</taxon>
        <taxon>Glomerales</taxon>
        <taxon>Glomeraceae</taxon>
        <taxon>Rhizophagus</taxon>
    </lineage>
</organism>
<dbReference type="GO" id="GO:0097527">
    <property type="term" value="P:necroptotic signaling pathway"/>
    <property type="evidence" value="ECO:0007669"/>
    <property type="project" value="TreeGrafter"/>
</dbReference>
<name>A0A015I767_RHIIW</name>
<evidence type="ECO:0000313" key="6">
    <source>
        <dbReference type="Proteomes" id="UP000022910"/>
    </source>
</evidence>
<feature type="region of interest" description="Disordered" evidence="3">
    <location>
        <begin position="418"/>
        <end position="445"/>
    </location>
</feature>